<protein>
    <submittedName>
        <fullName evidence="1">Uncharacterized protein</fullName>
    </submittedName>
</protein>
<gene>
    <name evidence="1" type="ORF">QAD02_023538</name>
</gene>
<organism evidence="1 2">
    <name type="scientific">Eretmocerus hayati</name>
    <dbReference type="NCBI Taxonomy" id="131215"/>
    <lineage>
        <taxon>Eukaryota</taxon>
        <taxon>Metazoa</taxon>
        <taxon>Ecdysozoa</taxon>
        <taxon>Arthropoda</taxon>
        <taxon>Hexapoda</taxon>
        <taxon>Insecta</taxon>
        <taxon>Pterygota</taxon>
        <taxon>Neoptera</taxon>
        <taxon>Endopterygota</taxon>
        <taxon>Hymenoptera</taxon>
        <taxon>Apocrita</taxon>
        <taxon>Proctotrupomorpha</taxon>
        <taxon>Chalcidoidea</taxon>
        <taxon>Aphelinidae</taxon>
        <taxon>Aphelininae</taxon>
        <taxon>Eretmocerus</taxon>
    </lineage>
</organism>
<name>A0ACC2PVV4_9HYME</name>
<sequence>GHNKSESSIMKDDTDDEDAAASSSSSSSNTQYAATAYSNPRASRNMAEKQRRDNLNTQIATMASLVPTVSGGGSRKKDKISVLRLTAAHLRLFYTLGLPTRDFLPTRFNDIDLEQCMSDLLSGNSSFLVVLTATGKIIYVSRHVEQHLGHEQYDMIGDSLYNYTYSSDHEELTRNLTVTPPSNNSSNGNNGNSKNGNDSDNAVPTTTTITEGDDGHCDNRQSKRGCFEPQRRLFNIRLSVRSSSRRESPSYEYVQISGLLRLAHEVKRLKALVGMLTDSASSPTISTGSPGSEHNRSSNGSESPGQIGSIHGHSKKDLLNSTSNDIIFIGNARLLKKRSITELPLLEANKNEYFTRHLVDGRIIFCDHRISLVVGYMAEEVSGMSAFKYMHKDDVRWTMVALRHMYDEGTNYGSSCYRFITKSGDVIYLRTHGYLEFDETTHSVTSLICVNTLMSKEEGEKLIAEMKRKFSATILCSPAARAIRDEPFKAESESSTDQDDPKLDESNLEDALNFLVGDALPTVSVEASLSPPTLPDTQFVKAAMYSKNLPPASLQASQIGITDITPSGKGKGKPGSKNIEESSGSPSSSTANSTSNPKSVERHHPVAEKRIPELEDSPTTKLPESIIKEEVVLKTSPSQSNHQEVVTSIGKPYDIPEMKSENVSCKSSPPISSSFDDQVNAINEYMGPIQSTYPQQYNLKRMYSNGEEPDPVLAKKRAAPHFEPLGSITASDSLMSCINDELDFSTYGPVETIVIENNLQIQQPDYQSLHNNMVSSMSSESHMIDFQNLPESQLLSSTMENTEEMMNLLSNLPSTLNLPDETNMHSYVTNDGSLMGGLDKQSHLQVADCISSSETRIGDMDDSNVQ</sequence>
<comment type="caution">
    <text evidence="1">The sequence shown here is derived from an EMBL/GenBank/DDBJ whole genome shotgun (WGS) entry which is preliminary data.</text>
</comment>
<dbReference type="EMBL" id="CM056741">
    <property type="protein sequence ID" value="KAJ8687744.1"/>
    <property type="molecule type" value="Genomic_DNA"/>
</dbReference>
<proteinExistence type="predicted"/>
<evidence type="ECO:0000313" key="1">
    <source>
        <dbReference type="EMBL" id="KAJ8687744.1"/>
    </source>
</evidence>
<reference evidence="1" key="1">
    <citation type="submission" date="2023-04" db="EMBL/GenBank/DDBJ databases">
        <title>A chromosome-level genome assembly of the parasitoid wasp Eretmocerus hayati.</title>
        <authorList>
            <person name="Zhong Y."/>
            <person name="Liu S."/>
            <person name="Liu Y."/>
        </authorList>
    </citation>
    <scope>NUCLEOTIDE SEQUENCE</scope>
    <source>
        <strain evidence="1">ZJU_SS_LIU_2023</strain>
    </source>
</reference>
<feature type="non-terminal residue" evidence="1">
    <location>
        <position position="1"/>
    </location>
</feature>
<keyword evidence="2" id="KW-1185">Reference proteome</keyword>
<feature type="non-terminal residue" evidence="1">
    <location>
        <position position="866"/>
    </location>
</feature>
<dbReference type="Proteomes" id="UP001239111">
    <property type="component" value="Chromosome 1"/>
</dbReference>
<accession>A0ACC2PVV4</accession>
<evidence type="ECO:0000313" key="2">
    <source>
        <dbReference type="Proteomes" id="UP001239111"/>
    </source>
</evidence>